<comment type="caution">
    <text evidence="8">The sequence shown here is derived from an EMBL/GenBank/DDBJ whole genome shotgun (WGS) entry which is preliminary data.</text>
</comment>
<evidence type="ECO:0000313" key="8">
    <source>
        <dbReference type="EMBL" id="KAJ8021766.1"/>
    </source>
</evidence>
<name>A0A9Q0YMV7_HOLLE</name>
<dbReference type="Pfam" id="PF00884">
    <property type="entry name" value="Sulfatase"/>
    <property type="match status" value="1"/>
</dbReference>
<evidence type="ECO:0000256" key="3">
    <source>
        <dbReference type="ARBA" id="ARBA00022723"/>
    </source>
</evidence>
<dbReference type="InterPro" id="IPR047115">
    <property type="entry name" value="ARSB"/>
</dbReference>
<dbReference type="SUPFAM" id="SSF53649">
    <property type="entry name" value="Alkaline phosphatase-like"/>
    <property type="match status" value="1"/>
</dbReference>
<keyword evidence="9" id="KW-1185">Reference proteome</keyword>
<dbReference type="PANTHER" id="PTHR10342">
    <property type="entry name" value="ARYLSULFATASE"/>
    <property type="match status" value="1"/>
</dbReference>
<dbReference type="InterPro" id="IPR054709">
    <property type="entry name" value="CFAP107"/>
</dbReference>
<dbReference type="GO" id="GO:0046872">
    <property type="term" value="F:metal ion binding"/>
    <property type="evidence" value="ECO:0007669"/>
    <property type="project" value="UniProtKB-KW"/>
</dbReference>
<sequence length="715" mass="81142">MAQSDQLKWNLPGWRIEQRYAPKVLIGNWAEERYSFQKGNYNHTSTQRTDFSHNPGFKPDVMTRRAVMLRGDGLDNKLLFSHHKSDHTENLVSWYDEHYNKKERTPSDQLPKLRHWDANRLAWEPEASDHPVKGNPTNFGLQEKMKAKWEKEEALAGLGEYNTTYGTSFKDLPANSLVTKHYSPPKALSTRMHPANKINKDLSLRSVNVIQTPEAVIIPTGSRMASKEGTIIISTATDSKPNIVVVIADDLGYNDVSYHGSEIQTPNLDKLALGGVRLENYYVQPICSPTRSQLLSGRYQIHTGLQHSYILPAQPNCMPTDIPTLPGKLKETGYATHMVGKWHLGFYKKECLPQNRGFDTFFGYLTGAEDYFTHFRGGNAADFPPSKHWMGLDFWDNDEPFWPGVSNYSVFVFNQQVNKIIDQHDKQKPLFLYVPFQSVHEPLQVPDEYIKQYSFIKDKKRRTYAGMTTCMDEAVGNIVSKLKSAGLWNNTVLLFSTDNGGEVTQGGNNWPLRGWKHSYWEGGLRGVGFIHSDLLPSRVKGTINKQLIHVSDWFPTLVHGVAGISLNDTKLDGFDMWTSISSMTTSPRLELLHNIDPWPDQPPTFNTNMTAAIRVGDWKLLTGAPGSENGKWIAPPGSNIKPHLPLTIPGKKVWLFNITADPYEEVELSRQYPEIVNFLLKKLAAYYEDSVPVRFPKESWEASPSLHNGLWGPWE</sequence>
<dbReference type="PROSITE" id="PS00149">
    <property type="entry name" value="SULFATASE_2"/>
    <property type="match status" value="1"/>
</dbReference>
<evidence type="ECO:0000256" key="5">
    <source>
        <dbReference type="ARBA" id="ARBA00022837"/>
    </source>
</evidence>
<evidence type="ECO:0000256" key="2">
    <source>
        <dbReference type="ARBA" id="ARBA00008779"/>
    </source>
</evidence>
<evidence type="ECO:0000259" key="7">
    <source>
        <dbReference type="Pfam" id="PF00884"/>
    </source>
</evidence>
<evidence type="ECO:0000256" key="1">
    <source>
        <dbReference type="ARBA" id="ARBA00001913"/>
    </source>
</evidence>
<dbReference type="EMBL" id="JAIZAY010000021">
    <property type="protein sequence ID" value="KAJ8021766.1"/>
    <property type="molecule type" value="Genomic_DNA"/>
</dbReference>
<dbReference type="GO" id="GO:0008484">
    <property type="term" value="F:sulfuric ester hydrolase activity"/>
    <property type="evidence" value="ECO:0007669"/>
    <property type="project" value="InterPro"/>
</dbReference>
<dbReference type="Gene3D" id="3.40.720.10">
    <property type="entry name" value="Alkaline Phosphatase, subunit A"/>
    <property type="match status" value="1"/>
</dbReference>
<gene>
    <name evidence="8" type="ORF">HOLleu_39057</name>
</gene>
<evidence type="ECO:0000313" key="9">
    <source>
        <dbReference type="Proteomes" id="UP001152320"/>
    </source>
</evidence>
<dbReference type="InterPro" id="IPR024607">
    <property type="entry name" value="Sulfatase_CS"/>
</dbReference>
<accession>A0A9Q0YMV7</accession>
<keyword evidence="3" id="KW-0479">Metal-binding</keyword>
<dbReference type="InterPro" id="IPR000917">
    <property type="entry name" value="Sulfatase_N"/>
</dbReference>
<dbReference type="Pfam" id="PF22595">
    <property type="entry name" value="CFAP107"/>
    <property type="match status" value="1"/>
</dbReference>
<dbReference type="OrthoDB" id="103349at2759"/>
<dbReference type="GO" id="GO:0030317">
    <property type="term" value="P:flagellated sperm motility"/>
    <property type="evidence" value="ECO:0007669"/>
    <property type="project" value="InterPro"/>
</dbReference>
<organism evidence="8 9">
    <name type="scientific">Holothuria leucospilota</name>
    <name type="common">Black long sea cucumber</name>
    <name type="synonym">Mertensiothuria leucospilota</name>
    <dbReference type="NCBI Taxonomy" id="206669"/>
    <lineage>
        <taxon>Eukaryota</taxon>
        <taxon>Metazoa</taxon>
        <taxon>Echinodermata</taxon>
        <taxon>Eleutherozoa</taxon>
        <taxon>Echinozoa</taxon>
        <taxon>Holothuroidea</taxon>
        <taxon>Aspidochirotacea</taxon>
        <taxon>Aspidochirotida</taxon>
        <taxon>Holothuriidae</taxon>
        <taxon>Holothuria</taxon>
    </lineage>
</organism>
<dbReference type="CDD" id="cd16029">
    <property type="entry name" value="4-S"/>
    <property type="match status" value="1"/>
</dbReference>
<dbReference type="InterPro" id="IPR017850">
    <property type="entry name" value="Alkaline_phosphatase_core_sf"/>
</dbReference>
<dbReference type="Gene3D" id="3.30.1120.10">
    <property type="match status" value="1"/>
</dbReference>
<evidence type="ECO:0000256" key="4">
    <source>
        <dbReference type="ARBA" id="ARBA00022801"/>
    </source>
</evidence>
<reference evidence="8" key="1">
    <citation type="submission" date="2021-10" db="EMBL/GenBank/DDBJ databases">
        <title>Tropical sea cucumber genome reveals ecological adaptation and Cuvierian tubules defense mechanism.</title>
        <authorList>
            <person name="Chen T."/>
        </authorList>
    </citation>
    <scope>NUCLEOTIDE SEQUENCE</scope>
    <source>
        <strain evidence="8">Nanhai2018</strain>
        <tissue evidence="8">Muscle</tissue>
    </source>
</reference>
<dbReference type="Proteomes" id="UP001152320">
    <property type="component" value="Chromosome 21"/>
</dbReference>
<evidence type="ECO:0000256" key="6">
    <source>
        <dbReference type="ARBA" id="ARBA00023180"/>
    </source>
</evidence>
<keyword evidence="6" id="KW-0325">Glycoprotein</keyword>
<dbReference type="PANTHER" id="PTHR10342:SF274">
    <property type="entry name" value="ARYLSULFATASE B"/>
    <property type="match status" value="1"/>
</dbReference>
<proteinExistence type="inferred from homology"/>
<dbReference type="FunFam" id="3.40.720.10:FF:000007">
    <property type="entry name" value="Arylsulfatase family, member J"/>
    <property type="match status" value="1"/>
</dbReference>
<comment type="cofactor">
    <cofactor evidence="1">
        <name>Ca(2+)</name>
        <dbReference type="ChEBI" id="CHEBI:29108"/>
    </cofactor>
</comment>
<keyword evidence="4" id="KW-0378">Hydrolase</keyword>
<protein>
    <submittedName>
        <fullName evidence="8">Arylsulfatase J</fullName>
    </submittedName>
</protein>
<comment type="similarity">
    <text evidence="2">Belongs to the sulfatase family.</text>
</comment>
<feature type="domain" description="Sulfatase N-terminal" evidence="7">
    <location>
        <begin position="241"/>
        <end position="558"/>
    </location>
</feature>
<dbReference type="AlphaFoldDB" id="A0A9Q0YMV7"/>
<keyword evidence="5" id="KW-0106">Calcium</keyword>